<dbReference type="SUPFAM" id="SSF46785">
    <property type="entry name" value="Winged helix' DNA-binding domain"/>
    <property type="match status" value="1"/>
</dbReference>
<name>A0A8J4AH31_9ACTN</name>
<dbReference type="SMART" id="SM00347">
    <property type="entry name" value="HTH_MARR"/>
    <property type="match status" value="1"/>
</dbReference>
<dbReference type="GO" id="GO:0003700">
    <property type="term" value="F:DNA-binding transcription factor activity"/>
    <property type="evidence" value="ECO:0007669"/>
    <property type="project" value="InterPro"/>
</dbReference>
<dbReference type="Pfam" id="PF01047">
    <property type="entry name" value="MarR"/>
    <property type="match status" value="1"/>
</dbReference>
<evidence type="ECO:0000313" key="2">
    <source>
        <dbReference type="EMBL" id="GIL31124.1"/>
    </source>
</evidence>
<sequence length="152" mass="16266">MPIGLALARSAKTVSRAFDDALAAAGGSLPSWLILISLKTRAHANQRELAAAIGIQGATLTHHLNAMESAGLLVRRRDPANRRVHQVTMTDEGERLFHRLRRAATDFDRQLRAGLDDGDLDALTRMLGTLAGNVATEAADPTDTFPNPAAAH</sequence>
<proteinExistence type="predicted"/>
<dbReference type="PANTHER" id="PTHR33164">
    <property type="entry name" value="TRANSCRIPTIONAL REGULATOR, MARR FAMILY"/>
    <property type="match status" value="1"/>
</dbReference>
<dbReference type="Proteomes" id="UP000614996">
    <property type="component" value="Unassembled WGS sequence"/>
</dbReference>
<evidence type="ECO:0000313" key="3">
    <source>
        <dbReference type="Proteomes" id="UP000614996"/>
    </source>
</evidence>
<dbReference type="CDD" id="cd00090">
    <property type="entry name" value="HTH_ARSR"/>
    <property type="match status" value="1"/>
</dbReference>
<protein>
    <submittedName>
        <fullName evidence="2">Transcriptional regulator</fullName>
    </submittedName>
</protein>
<dbReference type="InterPro" id="IPR036388">
    <property type="entry name" value="WH-like_DNA-bd_sf"/>
</dbReference>
<dbReference type="PRINTS" id="PR00598">
    <property type="entry name" value="HTHMARR"/>
</dbReference>
<dbReference type="Gene3D" id="1.10.10.10">
    <property type="entry name" value="Winged helix-like DNA-binding domain superfamily/Winged helix DNA-binding domain"/>
    <property type="match status" value="1"/>
</dbReference>
<dbReference type="InterPro" id="IPR036390">
    <property type="entry name" value="WH_DNA-bd_sf"/>
</dbReference>
<gene>
    <name evidence="2" type="primary">slyA</name>
    <name evidence="2" type="ORF">NUM_63780</name>
</gene>
<keyword evidence="3" id="KW-1185">Reference proteome</keyword>
<dbReference type="InterPro" id="IPR039422">
    <property type="entry name" value="MarR/SlyA-like"/>
</dbReference>
<dbReference type="AlphaFoldDB" id="A0A8J4AH31"/>
<dbReference type="InterPro" id="IPR000835">
    <property type="entry name" value="HTH_MarR-typ"/>
</dbReference>
<feature type="domain" description="HTH marR-type" evidence="1">
    <location>
        <begin position="1"/>
        <end position="132"/>
    </location>
</feature>
<reference evidence="3" key="1">
    <citation type="journal article" date="2021" name="Int. J. Syst. Evol. Microbiol.">
        <title>Actinocatenispora comari sp. nov., an endophytic actinomycete isolated from aerial parts of Comarum salesowianum.</title>
        <authorList>
            <person name="Oyunbileg N."/>
            <person name="Iizaka Y."/>
            <person name="Hamada M."/>
            <person name="Davaapurev B.O."/>
            <person name="Fukumoto A."/>
            <person name="Tsetseg B."/>
            <person name="Kato F."/>
            <person name="Tamura T."/>
            <person name="Batkhuu J."/>
            <person name="Anzai Y."/>
        </authorList>
    </citation>
    <scope>NUCLEOTIDE SEQUENCE [LARGE SCALE GENOMIC DNA]</scope>
    <source>
        <strain evidence="3">NUM-2625</strain>
    </source>
</reference>
<dbReference type="InterPro" id="IPR011991">
    <property type="entry name" value="ArsR-like_HTH"/>
</dbReference>
<dbReference type="GO" id="GO:0006950">
    <property type="term" value="P:response to stress"/>
    <property type="evidence" value="ECO:0007669"/>
    <property type="project" value="TreeGrafter"/>
</dbReference>
<accession>A0A8J4AH31</accession>
<comment type="caution">
    <text evidence="2">The sequence shown here is derived from an EMBL/GenBank/DDBJ whole genome shotgun (WGS) entry which is preliminary data.</text>
</comment>
<dbReference type="PROSITE" id="PS50995">
    <property type="entry name" value="HTH_MARR_2"/>
    <property type="match status" value="1"/>
</dbReference>
<dbReference type="EMBL" id="BOPO01000130">
    <property type="protein sequence ID" value="GIL31124.1"/>
    <property type="molecule type" value="Genomic_DNA"/>
</dbReference>
<dbReference type="PANTHER" id="PTHR33164:SF43">
    <property type="entry name" value="HTH-TYPE TRANSCRIPTIONAL REPRESSOR YETL"/>
    <property type="match status" value="1"/>
</dbReference>
<evidence type="ECO:0000259" key="1">
    <source>
        <dbReference type="PROSITE" id="PS50995"/>
    </source>
</evidence>
<organism evidence="2 3">
    <name type="scientific">Actinocatenispora comari</name>
    <dbReference type="NCBI Taxonomy" id="2807577"/>
    <lineage>
        <taxon>Bacteria</taxon>
        <taxon>Bacillati</taxon>
        <taxon>Actinomycetota</taxon>
        <taxon>Actinomycetes</taxon>
        <taxon>Micromonosporales</taxon>
        <taxon>Micromonosporaceae</taxon>
        <taxon>Actinocatenispora</taxon>
    </lineage>
</organism>